<keyword evidence="1" id="KW-0175">Coiled coil</keyword>
<keyword evidence="4" id="KW-1185">Reference proteome</keyword>
<evidence type="ECO:0000256" key="1">
    <source>
        <dbReference type="SAM" id="Coils"/>
    </source>
</evidence>
<name>A0A139I1U0_9PEZI</name>
<protein>
    <submittedName>
        <fullName evidence="3">Uncharacterized protein</fullName>
    </submittedName>
</protein>
<dbReference type="AlphaFoldDB" id="A0A139I1U0"/>
<feature type="coiled-coil region" evidence="1">
    <location>
        <begin position="212"/>
        <end position="277"/>
    </location>
</feature>
<dbReference type="OrthoDB" id="4156714at2759"/>
<evidence type="ECO:0000256" key="2">
    <source>
        <dbReference type="SAM" id="MobiDB-lite"/>
    </source>
</evidence>
<sequence>MADIPYELDLPSTGHKRPRSESPCINALTTSRATQHARKVHQEQFDDHEVNLTPEAYDPDAKAWRAFKAKSPAPEHRHMSEEPNVESESYCKQIWRLIMGDGPARQALRRRNEQSSCSTAELRMQLDILQRKNTRLCKRTKRLEYDLADEKHLHDQTRRAQDSILAMERKKSEQTVRDVAADCEAKIKRTSLSTTDRICKAEQRTAQVEGRYQDLLHTLKNLQSKMSSQEKLLKENESLKRELAAAREEKRAAEERARLYKQKIETLEKTTRSLQARALQSIESEKWAPLSVSDIQHELKALLSEVKQWAQAHSELSFHELLQQEHWNSFQDALLKLNAVSKPERLWDALNKNRLVQKSSKACSLLIASVASFFVLQQVIADPFFAFVAEVHQPGILWDDDGQSLRGLTDRIKSYDESGAEAWRCQSLRLIHPTTAQNSSKIAAKTLSNTLLTEILRLDLHQIKDTGIQDELVEILEQAACLSWRLWTRKTRITVHDGDAMAALARPHRTQVYNATSNLLEAHPLHNRDLDDDPKALDGREIFLLCNPLVTISGDGDGGNYQKHTILRKAVCWMG</sequence>
<comment type="caution">
    <text evidence="3">The sequence shown here is derived from an EMBL/GenBank/DDBJ whole genome shotgun (WGS) entry which is preliminary data.</text>
</comment>
<dbReference type="EMBL" id="LFZO01000433">
    <property type="protein sequence ID" value="KXT08542.1"/>
    <property type="molecule type" value="Genomic_DNA"/>
</dbReference>
<gene>
    <name evidence="3" type="ORF">AC579_10243</name>
</gene>
<dbReference type="STRING" id="113226.A0A139I1U0"/>
<evidence type="ECO:0000313" key="4">
    <source>
        <dbReference type="Proteomes" id="UP000073492"/>
    </source>
</evidence>
<feature type="region of interest" description="Disordered" evidence="2">
    <location>
        <begin position="1"/>
        <end position="22"/>
    </location>
</feature>
<accession>A0A139I1U0</accession>
<evidence type="ECO:0000313" key="3">
    <source>
        <dbReference type="EMBL" id="KXT08542.1"/>
    </source>
</evidence>
<organism evidence="3 4">
    <name type="scientific">Pseudocercospora musae</name>
    <dbReference type="NCBI Taxonomy" id="113226"/>
    <lineage>
        <taxon>Eukaryota</taxon>
        <taxon>Fungi</taxon>
        <taxon>Dikarya</taxon>
        <taxon>Ascomycota</taxon>
        <taxon>Pezizomycotina</taxon>
        <taxon>Dothideomycetes</taxon>
        <taxon>Dothideomycetidae</taxon>
        <taxon>Mycosphaerellales</taxon>
        <taxon>Mycosphaerellaceae</taxon>
        <taxon>Pseudocercospora</taxon>
    </lineage>
</organism>
<reference evidence="3 4" key="1">
    <citation type="submission" date="2015-07" db="EMBL/GenBank/DDBJ databases">
        <title>Comparative genomics of the Sigatoka disease complex on banana suggests a link between parallel evolutionary changes in Pseudocercospora fijiensis and Pseudocercospora eumusae and increased virulence on the banana host.</title>
        <authorList>
            <person name="Chang T.-C."/>
            <person name="Salvucci A."/>
            <person name="Crous P.W."/>
            <person name="Stergiopoulos I."/>
        </authorList>
    </citation>
    <scope>NUCLEOTIDE SEQUENCE [LARGE SCALE GENOMIC DNA]</scope>
    <source>
        <strain evidence="3 4">CBS 116634</strain>
    </source>
</reference>
<proteinExistence type="predicted"/>
<dbReference type="Proteomes" id="UP000073492">
    <property type="component" value="Unassembled WGS sequence"/>
</dbReference>